<protein>
    <submittedName>
        <fullName evidence="1">Uncharacterized protein</fullName>
    </submittedName>
</protein>
<dbReference type="Proteomes" id="UP000692954">
    <property type="component" value="Unassembled WGS sequence"/>
</dbReference>
<dbReference type="EMBL" id="CAJJDN010000021">
    <property type="protein sequence ID" value="CAD8066047.1"/>
    <property type="molecule type" value="Genomic_DNA"/>
</dbReference>
<sequence>MYGNQLKALKMTIEQFKKFKDMSHAQARQQQQFPIIYSQLIENLKMQQFTEKKLVNISERIEKKVLYYLTSDEQDQVYKLFSLIYSNNLDLLNTKQLGIIIKYQEQLNNIIEKALQRPLTQEDLYELLSSINYRNCWSQVNQNNIDRIKTSIEQINQSENELDYYLFNQLLIASDSINLDNYIRKTFKSHKVQKIFNKNVPAQIIHLNIIIKILGDQYLPSTLWKLYQNDFLELELTTLQQQQFVYDHLKRYYQLTNDTDKKLIHQYISKDRQSNIYINSILGDIQINLENLNELKIETLLKNCSLDDFITLNRQIVRININQSNDSFIHNYLSLLMEELNYFQEETIFSQTGKLDQYIRLLASIDGFKELKLQKKQINHIDEIYKIIEKSVFQYICKNHYELDLDGTQDPFAIELLKSQKQKSGKWKEEENQVTIIISEIDSQNLHQIYQIGDFFNKNQQGRIYFHYCIVKQLVVNFQKLEFIKQCDILYYLSRIDKIFMIDSFEYKIDYSQFQNLNKEELVKCAIQLFYYNLISFNVDKAITSKLVDILHQNLGQIEELNKELQIAFYQAYELMQIEFPSIQAQSLPERYKQVFEDYWLYLQKETEVMVSDTKKFLDKEGYHYTYMKQILIWKFLYVFEENQTVVICLSDRFYLGKTNLNLIELGILKRVLRLHEYKLRILDKHEYEKLSTRHEKNDYIYEKLKYLSREPKQPKKPYFNI</sequence>
<comment type="caution">
    <text evidence="1">The sequence shown here is derived from an EMBL/GenBank/DDBJ whole genome shotgun (WGS) entry which is preliminary data.</text>
</comment>
<evidence type="ECO:0000313" key="2">
    <source>
        <dbReference type="Proteomes" id="UP000692954"/>
    </source>
</evidence>
<keyword evidence="2" id="KW-1185">Reference proteome</keyword>
<organism evidence="1 2">
    <name type="scientific">Paramecium sonneborni</name>
    <dbReference type="NCBI Taxonomy" id="65129"/>
    <lineage>
        <taxon>Eukaryota</taxon>
        <taxon>Sar</taxon>
        <taxon>Alveolata</taxon>
        <taxon>Ciliophora</taxon>
        <taxon>Intramacronucleata</taxon>
        <taxon>Oligohymenophorea</taxon>
        <taxon>Peniculida</taxon>
        <taxon>Parameciidae</taxon>
        <taxon>Paramecium</taxon>
    </lineage>
</organism>
<dbReference type="AlphaFoldDB" id="A0A8S1LEL0"/>
<evidence type="ECO:0000313" key="1">
    <source>
        <dbReference type="EMBL" id="CAD8066047.1"/>
    </source>
</evidence>
<accession>A0A8S1LEL0</accession>
<gene>
    <name evidence="1" type="ORF">PSON_ATCC_30995.1.T0210102</name>
</gene>
<dbReference type="OrthoDB" id="298004at2759"/>
<reference evidence="1" key="1">
    <citation type="submission" date="2021-01" db="EMBL/GenBank/DDBJ databases">
        <authorList>
            <consortium name="Genoscope - CEA"/>
            <person name="William W."/>
        </authorList>
    </citation>
    <scope>NUCLEOTIDE SEQUENCE</scope>
</reference>
<proteinExistence type="predicted"/>
<name>A0A8S1LEL0_9CILI</name>